<dbReference type="KEGG" id="cot:CORT_0F03120"/>
<dbReference type="HOGENOM" id="CLU_043057_0_0_1"/>
<evidence type="ECO:0000313" key="2">
    <source>
        <dbReference type="EMBL" id="CCG24536.1"/>
    </source>
</evidence>
<dbReference type="RefSeq" id="XP_003870665.1">
    <property type="nucleotide sequence ID" value="XM_003870616.1"/>
</dbReference>
<reference evidence="2 3" key="1">
    <citation type="journal article" date="2012" name="PLoS ONE">
        <title>Sequence and analysis of the genome of the pathogenic yeast Candida orthopsilosis.</title>
        <authorList>
            <person name="Riccombeni A."/>
            <person name="Vidanes G."/>
            <person name="Proux-Wera E."/>
            <person name="Wolfe K.H."/>
            <person name="Butler G."/>
        </authorList>
    </citation>
    <scope>NUCLEOTIDE SEQUENCE [LARGE SCALE GENOMIC DNA]</scope>
    <source>
        <strain evidence="2 3">Co 90-125</strain>
    </source>
</reference>
<sequence length="537" mass="61280">MKKKVLKNRESKSATPQEPSTFSDFLEEGSIAEESGDRWLGSDIAKALRFYQKAYDAYTKSIELNWSAENADAYYNASRMLLQVYLLHKSSDGLALEDLTNIDEIYGPNSILQTLNQILDKHLKALEICGRHLDLLYNTATVYVEILESDVTKEDNVPIDQLMLIYKSGEQILSELLPQQVNALETFVRDLANSTTETNAVSSSARSPNMEHQHESEHEHEQEEFESDEVTQPVDVFETVLLSYRLIQATYENLSESGREVAITNTTVEPFVVSLDKIVNELLLKYSENSISKNEMLQNITPAQVNELKIAKNSIISLQISDAFEVINIWEKFFNNEVLDEIPEKYLSCVDTVQTVLERNDITLNTVNSSTSDWDKEGFWKLISQQNSLLKKAQGLTQDDLNAKKKLPSGVEQGIGSTIIQLCDIMIARADLNLQMSMMKDYELSMKNQAALLQNSRILLKSSMNIANTSGGLRERAIEKLDREKKLSEAVFRLCLLEGKTSLEELDQIMTRPRWLREYKETKRIDIYNEYLKRIPI</sequence>
<evidence type="ECO:0000256" key="1">
    <source>
        <dbReference type="SAM" id="MobiDB-lite"/>
    </source>
</evidence>
<dbReference type="Proteomes" id="UP000005018">
    <property type="component" value="Chromosome 6"/>
</dbReference>
<feature type="region of interest" description="Disordered" evidence="1">
    <location>
        <begin position="1"/>
        <end position="22"/>
    </location>
</feature>
<evidence type="ECO:0000313" key="3">
    <source>
        <dbReference type="Proteomes" id="UP000005018"/>
    </source>
</evidence>
<gene>
    <name evidence="2" type="ORF">CORT_0F03120</name>
</gene>
<dbReference type="EMBL" id="HE681724">
    <property type="protein sequence ID" value="CCG24536.1"/>
    <property type="molecule type" value="Genomic_DNA"/>
</dbReference>
<dbReference type="GeneID" id="14541652"/>
<accession>H8X8R1</accession>
<dbReference type="OrthoDB" id="5328412at2759"/>
<keyword evidence="3" id="KW-1185">Reference proteome</keyword>
<feature type="compositionally biased region" description="Polar residues" evidence="1">
    <location>
        <begin position="197"/>
        <end position="207"/>
    </location>
</feature>
<dbReference type="eggNOG" id="ENOG502S3IE">
    <property type="taxonomic scope" value="Eukaryota"/>
</dbReference>
<dbReference type="AlphaFoldDB" id="H8X8R1"/>
<proteinExistence type="predicted"/>
<feature type="region of interest" description="Disordered" evidence="1">
    <location>
        <begin position="197"/>
        <end position="229"/>
    </location>
</feature>
<protein>
    <submittedName>
        <fullName evidence="2">Uncharacterized protein</fullName>
    </submittedName>
</protein>
<organism evidence="2 3">
    <name type="scientific">Candida orthopsilosis (strain 90-125)</name>
    <name type="common">Yeast</name>
    <dbReference type="NCBI Taxonomy" id="1136231"/>
    <lineage>
        <taxon>Eukaryota</taxon>
        <taxon>Fungi</taxon>
        <taxon>Dikarya</taxon>
        <taxon>Ascomycota</taxon>
        <taxon>Saccharomycotina</taxon>
        <taxon>Pichiomycetes</taxon>
        <taxon>Debaryomycetaceae</taxon>
        <taxon>Candida/Lodderomyces clade</taxon>
        <taxon>Candida</taxon>
    </lineage>
</organism>
<feature type="compositionally biased region" description="Polar residues" evidence="1">
    <location>
        <begin position="13"/>
        <end position="22"/>
    </location>
</feature>
<feature type="compositionally biased region" description="Basic and acidic residues" evidence="1">
    <location>
        <begin position="209"/>
        <end position="221"/>
    </location>
</feature>
<name>H8X8R1_CANO9</name>